<sequence length="471" mass="54955">MDHNTTIRSQLEEHIRRERQTLQSFADAAGVNRGTLSGIINGNPPRLVSPGQLDLITAGMGLPEGALYEMYADECFRETAAHWRRLRPFLLRCAQLKKLDCINKVLDRLADNLSHIPDIFDTAEIMYENSWHEAALFLYERVIESEKYSHSERLAVSHLRLFQIHEKDERSNLESALRFHSYRWRLPEALVLDGLHMLAEFFAVKQQWDKVIFYSDELCELTGGLCRTSRRDWDAERYALRRPLVFYYGKSRLLKASAYEYSGRCEESRQFIAEYAELGWFRDLDEAGQRYVELFRLFARANTMCVDVKMGKKGAVAPYVELLLEQPEEILEGVITLLESANKYGYFIDEQLGLFAGHLNYYSVTDPGQWESRYKEEFNFVRLASYYRHLAVYNFRKERFEEGLQNILDGFHLSVQINQQDHIIKCMTLFEQYRNYATVRLQYLYAYICGKVVSNEAQENSHHAVGPGVNG</sequence>
<proteinExistence type="predicted"/>
<gene>
    <name evidence="1" type="ORF">ACE41H_17080</name>
</gene>
<keyword evidence="2" id="KW-1185">Reference proteome</keyword>
<dbReference type="RefSeq" id="WP_375356690.1">
    <property type="nucleotide sequence ID" value="NZ_JBHHMI010000016.1"/>
</dbReference>
<evidence type="ECO:0000313" key="1">
    <source>
        <dbReference type="EMBL" id="MFB5268478.1"/>
    </source>
</evidence>
<dbReference type="EMBL" id="JBHHMI010000016">
    <property type="protein sequence ID" value="MFB5268478.1"/>
    <property type="molecule type" value="Genomic_DNA"/>
</dbReference>
<protein>
    <submittedName>
        <fullName evidence="1">DNA-binding protein</fullName>
    </submittedName>
</protein>
<accession>A0ABV5AWA4</accession>
<organism evidence="1 2">
    <name type="scientific">Paenibacillus enshidis</name>
    <dbReference type="NCBI Taxonomy" id="1458439"/>
    <lineage>
        <taxon>Bacteria</taxon>
        <taxon>Bacillati</taxon>
        <taxon>Bacillota</taxon>
        <taxon>Bacilli</taxon>
        <taxon>Bacillales</taxon>
        <taxon>Paenibacillaceae</taxon>
        <taxon>Paenibacillus</taxon>
    </lineage>
</organism>
<evidence type="ECO:0000313" key="2">
    <source>
        <dbReference type="Proteomes" id="UP001580346"/>
    </source>
</evidence>
<comment type="caution">
    <text evidence="1">The sequence shown here is derived from an EMBL/GenBank/DDBJ whole genome shotgun (WGS) entry which is preliminary data.</text>
</comment>
<name>A0ABV5AWA4_9BACL</name>
<reference evidence="1 2" key="1">
    <citation type="submission" date="2024-09" db="EMBL/GenBank/DDBJ databases">
        <title>Paenibacillus zeirhizospherea sp. nov., isolated from surface of the maize (Zea mays) roots in a horticulture field, Hungary.</title>
        <authorList>
            <person name="Marton D."/>
            <person name="Farkas M."/>
            <person name="Bedics A."/>
            <person name="Toth E."/>
            <person name="Tancsics A."/>
            <person name="Boka K."/>
            <person name="Maroti G."/>
            <person name="Kriszt B."/>
            <person name="Cserhati M."/>
        </authorList>
    </citation>
    <scope>NUCLEOTIDE SEQUENCE [LARGE SCALE GENOMIC DNA]</scope>
    <source>
        <strain evidence="1 2">KCTC 33519</strain>
    </source>
</reference>
<keyword evidence="1" id="KW-0238">DNA-binding</keyword>
<dbReference type="Proteomes" id="UP001580346">
    <property type="component" value="Unassembled WGS sequence"/>
</dbReference>
<dbReference type="GO" id="GO:0003677">
    <property type="term" value="F:DNA binding"/>
    <property type="evidence" value="ECO:0007669"/>
    <property type="project" value="UniProtKB-KW"/>
</dbReference>